<gene>
    <name evidence="1" type="ORF">INT45_010157</name>
</gene>
<evidence type="ECO:0000313" key="2">
    <source>
        <dbReference type="Proteomes" id="UP000646827"/>
    </source>
</evidence>
<comment type="caution">
    <text evidence="1">The sequence shown here is derived from an EMBL/GenBank/DDBJ whole genome shotgun (WGS) entry which is preliminary data.</text>
</comment>
<dbReference type="AlphaFoldDB" id="A0A8H7SE92"/>
<evidence type="ECO:0000313" key="1">
    <source>
        <dbReference type="EMBL" id="KAG2226878.1"/>
    </source>
</evidence>
<proteinExistence type="predicted"/>
<reference evidence="1 2" key="1">
    <citation type="submission" date="2020-12" db="EMBL/GenBank/DDBJ databases">
        <title>Metabolic potential, ecology and presence of endohyphal bacteria is reflected in genomic diversity of Mucoromycotina.</title>
        <authorList>
            <person name="Muszewska A."/>
            <person name="Okrasinska A."/>
            <person name="Steczkiewicz K."/>
            <person name="Drgas O."/>
            <person name="Orlowska M."/>
            <person name="Perlinska-Lenart U."/>
            <person name="Aleksandrzak-Piekarczyk T."/>
            <person name="Szatraj K."/>
            <person name="Zielenkiewicz U."/>
            <person name="Pilsyk S."/>
            <person name="Malc E."/>
            <person name="Mieczkowski P."/>
            <person name="Kruszewska J.S."/>
            <person name="Biernat P."/>
            <person name="Pawlowska J."/>
        </authorList>
    </citation>
    <scope>NUCLEOTIDE SEQUENCE [LARGE SCALE GENOMIC DNA]</scope>
    <source>
        <strain evidence="1 2">CBS 142.35</strain>
    </source>
</reference>
<name>A0A8H7SE92_9FUNG</name>
<sequence length="167" mass="19480">MVMPFISFIATAADFKAIVREKKARQKKEINEVKEETYRIQEAMKNMEDGINKVHRQLEANPLSGRDFPHPLDDNGVVMTLLVKLYLNKSGTLYILRLEKCYALYQGPYDEHSHKYGLDLTTWCDLSKTQQRQANSLHEEHIKNRFSLVACGGYWDARFLMVNFLCF</sequence>
<accession>A0A8H7SE92</accession>
<organism evidence="1 2">
    <name type="scientific">Circinella minor</name>
    <dbReference type="NCBI Taxonomy" id="1195481"/>
    <lineage>
        <taxon>Eukaryota</taxon>
        <taxon>Fungi</taxon>
        <taxon>Fungi incertae sedis</taxon>
        <taxon>Mucoromycota</taxon>
        <taxon>Mucoromycotina</taxon>
        <taxon>Mucoromycetes</taxon>
        <taxon>Mucorales</taxon>
        <taxon>Lichtheimiaceae</taxon>
        <taxon>Circinella</taxon>
    </lineage>
</organism>
<keyword evidence="2" id="KW-1185">Reference proteome</keyword>
<dbReference type="Proteomes" id="UP000646827">
    <property type="component" value="Unassembled WGS sequence"/>
</dbReference>
<dbReference type="EMBL" id="JAEPRB010000012">
    <property type="protein sequence ID" value="KAG2226878.1"/>
    <property type="molecule type" value="Genomic_DNA"/>
</dbReference>
<protein>
    <submittedName>
        <fullName evidence="1">Uncharacterized protein</fullName>
    </submittedName>
</protein>